<evidence type="ECO:0000256" key="1">
    <source>
        <dbReference type="SAM" id="MobiDB-lite"/>
    </source>
</evidence>
<accession>Q3JPB8</accession>
<dbReference type="EnsemblBacteria" id="ABA47595">
    <property type="protein sequence ID" value="ABA47595"/>
    <property type="gene ID" value="BURPS1710b_3214"/>
</dbReference>
<feature type="compositionally biased region" description="Basic and acidic residues" evidence="1">
    <location>
        <begin position="749"/>
        <end position="765"/>
    </location>
</feature>
<gene>
    <name evidence="2" type="ordered locus">BURPS1710b_3214</name>
</gene>
<protein>
    <submittedName>
        <fullName evidence="2">Uncharacterized protein</fullName>
    </submittedName>
</protein>
<feature type="region of interest" description="Disordered" evidence="1">
    <location>
        <begin position="1"/>
        <end position="70"/>
    </location>
</feature>
<feature type="region of interest" description="Disordered" evidence="1">
    <location>
        <begin position="846"/>
        <end position="891"/>
    </location>
</feature>
<dbReference type="HOGENOM" id="CLU_324090_0_0_4"/>
<feature type="compositionally biased region" description="Low complexity" evidence="1">
    <location>
        <begin position="864"/>
        <end position="891"/>
    </location>
</feature>
<dbReference type="Proteomes" id="UP000002700">
    <property type="component" value="Chromosome I"/>
</dbReference>
<dbReference type="KEGG" id="bpm:BURPS1710b_3214"/>
<reference evidence="2 3" key="1">
    <citation type="submission" date="2005-09" db="EMBL/GenBank/DDBJ databases">
        <authorList>
            <person name="Woods D.E."/>
            <person name="Nierman W.C."/>
        </authorList>
    </citation>
    <scope>NUCLEOTIDE SEQUENCE [LARGE SCALE GENOMIC DNA]</scope>
    <source>
        <strain evidence="2 3">1710b</strain>
    </source>
</reference>
<dbReference type="AlphaFoldDB" id="Q3JPB8"/>
<name>Q3JPB8_BURP1</name>
<evidence type="ECO:0000313" key="3">
    <source>
        <dbReference type="Proteomes" id="UP000002700"/>
    </source>
</evidence>
<evidence type="ECO:0000313" key="2">
    <source>
        <dbReference type="EMBL" id="ABA47595.1"/>
    </source>
</evidence>
<feature type="compositionally biased region" description="Basic residues" evidence="1">
    <location>
        <begin position="846"/>
        <end position="858"/>
    </location>
</feature>
<proteinExistence type="predicted"/>
<organism evidence="2 3">
    <name type="scientific">Burkholderia pseudomallei (strain 1710b)</name>
    <dbReference type="NCBI Taxonomy" id="320372"/>
    <lineage>
        <taxon>Bacteria</taxon>
        <taxon>Pseudomonadati</taxon>
        <taxon>Pseudomonadota</taxon>
        <taxon>Betaproteobacteria</taxon>
        <taxon>Burkholderiales</taxon>
        <taxon>Burkholderiaceae</taxon>
        <taxon>Burkholderia</taxon>
        <taxon>pseudomallei group</taxon>
    </lineage>
</organism>
<feature type="compositionally biased region" description="Basic and acidic residues" evidence="1">
    <location>
        <begin position="58"/>
        <end position="70"/>
    </location>
</feature>
<feature type="region of interest" description="Disordered" evidence="1">
    <location>
        <begin position="746"/>
        <end position="767"/>
    </location>
</feature>
<dbReference type="EMBL" id="CP000124">
    <property type="protein sequence ID" value="ABA47595.1"/>
    <property type="molecule type" value="Genomic_DNA"/>
</dbReference>
<sequence length="891" mass="102089">MRRKRRDAATASPRVSEVLRPPCPPHLPRMRRCAPSVPPPRNRPASRPGPRRAHRPHRAQDRLARRGCGERRIDRVIAHRRDRVADREEHRERQQQRRLADRLRPVNAVLRVAVVEQSHAEIRRTIVDGRDLVRRRRVRHQPAAVVPPQLLGREPPHSLDERALDLPDVERRIQRRTDVVQRIRSQHTHLARQRVDDDLGDRRAVRVIEERPPAQRRLIPVQLRRRVKAVRPQLHARAIRVRDEFLERHGHLAHAHLVVREAHVGRARRAAADMLGRERGEPLAQLPRGVLRGLAVQVGTRRRGRRRCVSDLARVGRRHANAREVHAELVRDDLRDLRVEPLAHLRAAVVHEDRAVGIDVNERARLVEMRDVERNAELHRRERDALLQHRARRVERARRRAARAIRARRLELGDQLGQHVVLDRLAVRRHVALGLAVQVRAAHVERIAAERARDAVDDVLDRERALGAAEAAKRGVRLRVRLPAAADDRYVGQPVRVVEVAHGARHHGPRQIGGEAAARRHVDRDALDHARVVVAHVVAVMEIVPLAGDHHVVVAIGAQLHRALQLPCGERGAAREQARLRFLAAEAAPHAPAFDEHVVRREPQRVRDEMLHLARVLRRAVDVHRAVFLRHRVGDLPFEIELLLAAQRELARIAMRGVRDPRGRVAAREPHRRQYVRIGRARRLRGQDRRPFFVFDLRETRGAARGVVRRRDDDEHRLPDVLNDAVGKHRIVVDDRPAIVRARNVGRGQHRDDARRRAHRVEPHRRDPRVRLRGQAERRVQRARDERDVVDVGGAPAHVQMRGFMRPRDVDLPERVALGIGGDAQERFGLLIHCDGSAWLRSVRRRPARRPLRARSRPTRAADRAGGSPARSGTAGSSRSRAGTRSSRACR</sequence>